<name>A0AAW3ZKJ6_9GAMM</name>
<reference evidence="4 5" key="1">
    <citation type="submission" date="2020-09" db="EMBL/GenBank/DDBJ databases">
        <title>Pseudoxanthomonas sp. CAU 1598 isolated from sand of Yaerae Beach.</title>
        <authorList>
            <person name="Kim W."/>
        </authorList>
    </citation>
    <scope>NUCLEOTIDE SEQUENCE [LARGE SCALE GENOMIC DNA]</scope>
    <source>
        <strain evidence="4 5">CAU 1598</strain>
    </source>
</reference>
<organism evidence="4 5">
    <name type="scientific">Pseudomarimonas arenosa</name>
    <dbReference type="NCBI Taxonomy" id="2774145"/>
    <lineage>
        <taxon>Bacteria</taxon>
        <taxon>Pseudomonadati</taxon>
        <taxon>Pseudomonadota</taxon>
        <taxon>Gammaproteobacteria</taxon>
        <taxon>Lysobacterales</taxon>
        <taxon>Lysobacteraceae</taxon>
        <taxon>Pseudomarimonas</taxon>
    </lineage>
</organism>
<evidence type="ECO:0000259" key="2">
    <source>
        <dbReference type="Pfam" id="PF02308"/>
    </source>
</evidence>
<feature type="transmembrane region" description="Helical" evidence="1">
    <location>
        <begin position="199"/>
        <end position="219"/>
    </location>
</feature>
<dbReference type="Pfam" id="PF02308">
    <property type="entry name" value="MgtC"/>
    <property type="match status" value="1"/>
</dbReference>
<dbReference type="PANTHER" id="PTHR39084">
    <property type="entry name" value="MEMBRANE PROTEIN-RELATED"/>
    <property type="match status" value="1"/>
</dbReference>
<keyword evidence="1" id="KW-0472">Membrane</keyword>
<dbReference type="PANTHER" id="PTHR39084:SF1">
    <property type="entry name" value="DUF4010 DOMAIN-CONTAINING PROTEIN"/>
    <property type="match status" value="1"/>
</dbReference>
<feature type="transmembrane region" description="Helical" evidence="1">
    <location>
        <begin position="172"/>
        <end position="192"/>
    </location>
</feature>
<evidence type="ECO:0000259" key="3">
    <source>
        <dbReference type="Pfam" id="PF13194"/>
    </source>
</evidence>
<feature type="domain" description="DUF4010" evidence="3">
    <location>
        <begin position="177"/>
        <end position="386"/>
    </location>
</feature>
<dbReference type="Proteomes" id="UP000613768">
    <property type="component" value="Unassembled WGS sequence"/>
</dbReference>
<dbReference type="EMBL" id="JACYTR010000027">
    <property type="protein sequence ID" value="MBD8526653.1"/>
    <property type="molecule type" value="Genomic_DNA"/>
</dbReference>
<dbReference type="InterPro" id="IPR049177">
    <property type="entry name" value="MgtC_SapB_SrpB_YhiD_N"/>
</dbReference>
<feature type="transmembrane region" description="Helical" evidence="1">
    <location>
        <begin position="301"/>
        <end position="321"/>
    </location>
</feature>
<proteinExistence type="predicted"/>
<comment type="caution">
    <text evidence="4">The sequence shown here is derived from an EMBL/GenBank/DDBJ whole genome shotgun (WGS) entry which is preliminary data.</text>
</comment>
<dbReference type="RefSeq" id="WP_192030074.1">
    <property type="nucleotide sequence ID" value="NZ_JACYTR010000027.1"/>
</dbReference>
<evidence type="ECO:0000313" key="4">
    <source>
        <dbReference type="EMBL" id="MBD8526653.1"/>
    </source>
</evidence>
<dbReference type="Pfam" id="PF13194">
    <property type="entry name" value="DUF4010"/>
    <property type="match status" value="1"/>
</dbReference>
<protein>
    <submittedName>
        <fullName evidence="4">MgtC/SapB family protein</fullName>
    </submittedName>
</protein>
<keyword evidence="5" id="KW-1185">Reference proteome</keyword>
<feature type="transmembrane region" description="Helical" evidence="1">
    <location>
        <begin position="96"/>
        <end position="121"/>
    </location>
</feature>
<feature type="transmembrane region" description="Helical" evidence="1">
    <location>
        <begin position="396"/>
        <end position="413"/>
    </location>
</feature>
<accession>A0AAW3ZKJ6</accession>
<keyword evidence="1" id="KW-0812">Transmembrane</keyword>
<feature type="transmembrane region" description="Helical" evidence="1">
    <location>
        <begin position="6"/>
        <end position="22"/>
    </location>
</feature>
<dbReference type="InterPro" id="IPR025105">
    <property type="entry name" value="DUF4010"/>
</dbReference>
<feature type="transmembrane region" description="Helical" evidence="1">
    <location>
        <begin position="43"/>
        <end position="76"/>
    </location>
</feature>
<evidence type="ECO:0000256" key="1">
    <source>
        <dbReference type="SAM" id="Phobius"/>
    </source>
</evidence>
<dbReference type="AlphaFoldDB" id="A0AAW3ZKJ6"/>
<feature type="transmembrane region" description="Helical" evidence="1">
    <location>
        <begin position="328"/>
        <end position="350"/>
    </location>
</feature>
<evidence type="ECO:0000313" key="5">
    <source>
        <dbReference type="Proteomes" id="UP000613768"/>
    </source>
</evidence>
<gene>
    <name evidence="4" type="ORF">IFO71_12985</name>
</gene>
<sequence>MDNGILSALAAAVGIGLMLGIERERNQKISHPEQKTAAGVRTFAVAALTGSLAALFDPLLVSIGLLGVAGLVVIGYLRTSQEQPGMTTELALIVAYLLGALCHRDPVLAAGIAVILTVLLAAKTKIHQFSREWISAQEMRDGLVLAAAVLIILPLLPSQPIDPWSLVNPQRIWLLVVLIMAISSLGHFLLRLIGARRGLPLAGFFSGFVSSTAAVAGFGERARASAQHLRPAVAAAMMANLASVLLFIPVTWAISQQAMRLALAPIGAAAGVLLIGGLLGLSRIQEGDDPLPSAEQRMFRLRHALLLALFISLIVAGASLVHRQFGAGASVVATVVASLAELHASAASLAQLFEQGALSERLFGWGLVGLLVASSTAKSVLAWLSGGRGYGARVTLGLAIMCATAALTVVLLPDGSILTTAGE</sequence>
<feature type="transmembrane region" description="Helical" evidence="1">
    <location>
        <begin position="231"/>
        <end position="254"/>
    </location>
</feature>
<feature type="domain" description="MgtC/SapB/SrpB/YhiD N-terminal" evidence="2">
    <location>
        <begin position="9"/>
        <end position="128"/>
    </location>
</feature>
<feature type="transmembrane region" description="Helical" evidence="1">
    <location>
        <begin position="142"/>
        <end position="160"/>
    </location>
</feature>
<keyword evidence="1" id="KW-1133">Transmembrane helix</keyword>
<feature type="transmembrane region" description="Helical" evidence="1">
    <location>
        <begin position="261"/>
        <end position="281"/>
    </location>
</feature>
<feature type="transmembrane region" description="Helical" evidence="1">
    <location>
        <begin position="362"/>
        <end position="384"/>
    </location>
</feature>